<evidence type="ECO:0000313" key="1">
    <source>
        <dbReference type="EMBL" id="ABP62912.1"/>
    </source>
</evidence>
<proteinExistence type="predicted"/>
<dbReference type="AlphaFoldDB" id="A0A9J9GJX2"/>
<keyword evidence="2" id="KW-1185">Reference proteome</keyword>
<accession>A0A9J9GJX2</accession>
<organism evidence="1 2">
    <name type="scientific">Enterobacter sp. (strain 638)</name>
    <dbReference type="NCBI Taxonomy" id="399742"/>
    <lineage>
        <taxon>Bacteria</taxon>
        <taxon>Pseudomonadati</taxon>
        <taxon>Pseudomonadota</taxon>
        <taxon>Gammaproteobacteria</taxon>
        <taxon>Enterobacterales</taxon>
        <taxon>Enterobacteriaceae</taxon>
        <taxon>Enterobacter</taxon>
    </lineage>
</organism>
<dbReference type="OrthoDB" id="6605728at2"/>
<reference evidence="2" key="1">
    <citation type="journal article" date="2010" name="PLoS Genet.">
        <title>Genome sequence of the plant growth promoting endophytic bacterium Enterobacter sp. 638.</title>
        <authorList>
            <person name="Taghavi S."/>
            <person name="van der Lelie D."/>
            <person name="Hoffman A."/>
            <person name="Zhang Y.B."/>
            <person name="Walla M.D."/>
            <person name="Vangronsveld J."/>
            <person name="Newman L."/>
            <person name="Monchy S."/>
        </authorList>
    </citation>
    <scope>NUCLEOTIDE SEQUENCE [LARGE SCALE GENOMIC DNA]</scope>
    <source>
        <strain evidence="2">638</strain>
    </source>
</reference>
<protein>
    <submittedName>
        <fullName evidence="1">Uncharacterized protein</fullName>
    </submittedName>
</protein>
<geneLocation type="plasmid" evidence="1 2">
    <name>pENTE01</name>
</geneLocation>
<sequence length="116" mass="13272">MIPERNERPGYSAEFWWLIHLESELMMTAVYLRVFGSLPEGKATTDIAYWAGYEYTIQRLEPRSVHSARYADVAASVRAMAAGIDEKDWLSGCQQAEFELSLTDDEETGQEFTRPD</sequence>
<name>A0A9J9GJX2_ENT38</name>
<keyword evidence="1" id="KW-0614">Plasmid</keyword>
<dbReference type="Proteomes" id="UP000000230">
    <property type="component" value="Plasmid pENTE01"/>
</dbReference>
<dbReference type="RefSeq" id="WP_011906580.1">
    <property type="nucleotide sequence ID" value="NC_009425.1"/>
</dbReference>
<dbReference type="EMBL" id="CP000654">
    <property type="protein sequence ID" value="ABP62912.1"/>
    <property type="molecule type" value="Genomic_DNA"/>
</dbReference>
<gene>
    <name evidence="1" type="ordered locus">Ent638_4307</name>
</gene>
<evidence type="ECO:0000313" key="2">
    <source>
        <dbReference type="Proteomes" id="UP000000230"/>
    </source>
</evidence>
<dbReference type="KEGG" id="ent:Ent638_4307"/>